<dbReference type="SUPFAM" id="SSF53850">
    <property type="entry name" value="Periplasmic binding protein-like II"/>
    <property type="match status" value="1"/>
</dbReference>
<dbReference type="RefSeq" id="WP_064304748.1">
    <property type="nucleotide sequence ID" value="NZ_LUCV01000049.1"/>
</dbReference>
<comment type="caution">
    <text evidence="1">The sequence shown here is derived from an EMBL/GenBank/DDBJ whole genome shotgun (WGS) entry which is preliminary data.</text>
</comment>
<dbReference type="AlphaFoldDB" id="A0A177SAY3"/>
<dbReference type="PANTHER" id="PTHR30024">
    <property type="entry name" value="ALIPHATIC SULFONATES-BINDING PROTEIN-RELATED"/>
    <property type="match status" value="1"/>
</dbReference>
<keyword evidence="1" id="KW-0503">Monooxygenase</keyword>
<organism evidence="1 2">
    <name type="scientific">Pseudomonas putida</name>
    <name type="common">Arthrobacter siderocapsulatus</name>
    <dbReference type="NCBI Taxonomy" id="303"/>
    <lineage>
        <taxon>Bacteria</taxon>
        <taxon>Pseudomonadati</taxon>
        <taxon>Pseudomonadota</taxon>
        <taxon>Gammaproteobacteria</taxon>
        <taxon>Pseudomonadales</taxon>
        <taxon>Pseudomonadaceae</taxon>
        <taxon>Pseudomonas</taxon>
    </lineage>
</organism>
<sequence>MSTPLDTLWYTHSPVPTGLGIAVQTGRLAEAFAPLGTSIQSLRESSEREVREAHYDHHLPNSVRHGGNIPAIWAYSAGVETRVLGLSWADEVQLILTTAESGVKTVRDLKNRRFGLPKWANVQIDFTRAQALRGLENALRLEGLNVGDVELVDYPYGGTHSDEQVTHVHGAAVYLSGARISRRNNELIGLLRGDIDAIFLKGATALQLAYELGLHVVIDTGSHPDPLIRANNGTPRTLTVDTHLLDNHFGACKRIVDVLLRTEQWAWANPDETRRYLARELNTSEYWVAAAYGEDAHRRLRTTLDSRSITALQDFTDFLYRWEFIPRHFDVREWIDFRVLEAVIGSTSRVAT</sequence>
<keyword evidence="1" id="KW-0560">Oxidoreductase</keyword>
<dbReference type="Proteomes" id="UP000077752">
    <property type="component" value="Unassembled WGS sequence"/>
</dbReference>
<reference evidence="1 2" key="1">
    <citation type="submission" date="2016-03" db="EMBL/GenBank/DDBJ databases">
        <title>Draft Genome Assembly of Pseudomonas putida strain CBF10-2.</title>
        <authorList>
            <person name="Iyer R.S."/>
            <person name="Damania A."/>
        </authorList>
    </citation>
    <scope>NUCLEOTIDE SEQUENCE [LARGE SCALE GENOMIC DNA]</scope>
    <source>
        <strain evidence="1 2">CBF10-2</strain>
    </source>
</reference>
<dbReference type="Gene3D" id="3.40.190.270">
    <property type="match status" value="1"/>
</dbReference>
<name>A0A177SAY3_PSEPU</name>
<dbReference type="Gene3D" id="3.40.190.10">
    <property type="entry name" value="Periplasmic binding protein-like II"/>
    <property type="match status" value="1"/>
</dbReference>
<evidence type="ECO:0000313" key="1">
    <source>
        <dbReference type="EMBL" id="OAI84976.1"/>
    </source>
</evidence>
<proteinExistence type="predicted"/>
<evidence type="ECO:0000313" key="2">
    <source>
        <dbReference type="Proteomes" id="UP000077752"/>
    </source>
</evidence>
<dbReference type="GO" id="GO:0004497">
    <property type="term" value="F:monooxygenase activity"/>
    <property type="evidence" value="ECO:0007669"/>
    <property type="project" value="UniProtKB-KW"/>
</dbReference>
<protein>
    <submittedName>
        <fullName evidence="1">Monooxygenase</fullName>
    </submittedName>
</protein>
<dbReference type="EMBL" id="LUCV01000049">
    <property type="protein sequence ID" value="OAI84976.1"/>
    <property type="molecule type" value="Genomic_DNA"/>
</dbReference>
<accession>A0A177SAY3</accession>
<gene>
    <name evidence="1" type="ORF">AYO28_03605</name>
</gene>